<sequence length="262" mass="27233">MLRLRRTAMVAVALAVASPAALIPDIASAQNILEMLFGGGAPQRPQQRGAPAQASFFADPFGLNQQQAAPPPAPRQAASGGGPAFCVRPCDGKYFALQARGGMTAAQMCTMFCPAGNAKVYYGSNIDYATASNGQRYADSDNAYAYRKALKADCTCNGRDPAGLAPIDLSQDTSLRPGDIVATATGLAAYNGVRLGAEQTPDFTPVADYPGLTAQLRARLGEMKVAPVNDQLTEQAPPAARDVSLPIAVAKPAPHGRRAAVD</sequence>
<dbReference type="Pfam" id="PF11064">
    <property type="entry name" value="DUF2865"/>
    <property type="match status" value="1"/>
</dbReference>
<dbReference type="InterPro" id="IPR021293">
    <property type="entry name" value="DUF2865"/>
</dbReference>
<dbReference type="EMBL" id="JACRJB010000053">
    <property type="protein sequence ID" value="MBI5131640.1"/>
    <property type="molecule type" value="Genomic_DNA"/>
</dbReference>
<feature type="signal peptide" evidence="1">
    <location>
        <begin position="1"/>
        <end position="29"/>
    </location>
</feature>
<dbReference type="Proteomes" id="UP000782519">
    <property type="component" value="Unassembled WGS sequence"/>
</dbReference>
<name>A0A933S0T0_RHOPL</name>
<evidence type="ECO:0000256" key="1">
    <source>
        <dbReference type="SAM" id="SignalP"/>
    </source>
</evidence>
<dbReference type="AlphaFoldDB" id="A0A933S0T0"/>
<organism evidence="2 3">
    <name type="scientific">Rhodopseudomonas palustris</name>
    <dbReference type="NCBI Taxonomy" id="1076"/>
    <lineage>
        <taxon>Bacteria</taxon>
        <taxon>Pseudomonadati</taxon>
        <taxon>Pseudomonadota</taxon>
        <taxon>Alphaproteobacteria</taxon>
        <taxon>Hyphomicrobiales</taxon>
        <taxon>Nitrobacteraceae</taxon>
        <taxon>Rhodopseudomonas</taxon>
    </lineage>
</organism>
<keyword evidence="1" id="KW-0732">Signal</keyword>
<comment type="caution">
    <text evidence="2">The sequence shown here is derived from an EMBL/GenBank/DDBJ whole genome shotgun (WGS) entry which is preliminary data.</text>
</comment>
<feature type="chain" id="PRO_5037772145" evidence="1">
    <location>
        <begin position="30"/>
        <end position="262"/>
    </location>
</feature>
<accession>A0A933S0T0</accession>
<evidence type="ECO:0000313" key="3">
    <source>
        <dbReference type="Proteomes" id="UP000782519"/>
    </source>
</evidence>
<reference evidence="2" key="1">
    <citation type="submission" date="2020-07" db="EMBL/GenBank/DDBJ databases">
        <title>Huge and variable diversity of episymbiotic CPR bacteria and DPANN archaea in groundwater ecosystems.</title>
        <authorList>
            <person name="He C.Y."/>
            <person name="Keren R."/>
            <person name="Whittaker M."/>
            <person name="Farag I.F."/>
            <person name="Doudna J."/>
            <person name="Cate J.H.D."/>
            <person name="Banfield J.F."/>
        </authorList>
    </citation>
    <scope>NUCLEOTIDE SEQUENCE</scope>
    <source>
        <strain evidence="2">NC_groundwater_1818_Pr3_B-0.1um_66_35</strain>
    </source>
</reference>
<evidence type="ECO:0000313" key="2">
    <source>
        <dbReference type="EMBL" id="MBI5131640.1"/>
    </source>
</evidence>
<proteinExistence type="predicted"/>
<protein>
    <submittedName>
        <fullName evidence="2">DUF2865 domain-containing protein</fullName>
    </submittedName>
</protein>
<gene>
    <name evidence="2" type="ORF">HZA66_19555</name>
</gene>